<evidence type="ECO:0000313" key="3">
    <source>
        <dbReference type="Proteomes" id="UP001408789"/>
    </source>
</evidence>
<evidence type="ECO:0000256" key="1">
    <source>
        <dbReference type="SAM" id="MobiDB-lite"/>
    </source>
</evidence>
<feature type="compositionally biased region" description="Polar residues" evidence="1">
    <location>
        <begin position="156"/>
        <end position="170"/>
    </location>
</feature>
<protein>
    <submittedName>
        <fullName evidence="2">Uncharacterized protein</fullName>
    </submittedName>
</protein>
<feature type="compositionally biased region" description="Low complexity" evidence="1">
    <location>
        <begin position="108"/>
        <end position="117"/>
    </location>
</feature>
<accession>A0AAP0DS53</accession>
<reference evidence="2 3" key="1">
    <citation type="submission" date="2024-04" db="EMBL/GenBank/DDBJ databases">
        <title>The reference genome of an endangered Asteraceae, Deinandra increscens subsp. villosa, native to the Central Coast of California.</title>
        <authorList>
            <person name="Guilliams M."/>
            <person name="Hasenstab-Lehman K."/>
            <person name="Meyer R."/>
            <person name="Mcevoy S."/>
        </authorList>
    </citation>
    <scope>NUCLEOTIDE SEQUENCE [LARGE SCALE GENOMIC DNA]</scope>
    <source>
        <tissue evidence="2">Leaf</tissue>
    </source>
</reference>
<evidence type="ECO:0000313" key="2">
    <source>
        <dbReference type="EMBL" id="KAK9076209.1"/>
    </source>
</evidence>
<dbReference type="EMBL" id="JBCNJP010000007">
    <property type="protein sequence ID" value="KAK9076209.1"/>
    <property type="molecule type" value="Genomic_DNA"/>
</dbReference>
<proteinExistence type="predicted"/>
<feature type="compositionally biased region" description="Low complexity" evidence="1">
    <location>
        <begin position="171"/>
        <end position="185"/>
    </location>
</feature>
<name>A0AAP0DS53_9ASTR</name>
<feature type="region of interest" description="Disordered" evidence="1">
    <location>
        <begin position="1"/>
        <end position="63"/>
    </location>
</feature>
<organism evidence="2 3">
    <name type="scientific">Deinandra increscens subsp. villosa</name>
    <dbReference type="NCBI Taxonomy" id="3103831"/>
    <lineage>
        <taxon>Eukaryota</taxon>
        <taxon>Viridiplantae</taxon>
        <taxon>Streptophyta</taxon>
        <taxon>Embryophyta</taxon>
        <taxon>Tracheophyta</taxon>
        <taxon>Spermatophyta</taxon>
        <taxon>Magnoliopsida</taxon>
        <taxon>eudicotyledons</taxon>
        <taxon>Gunneridae</taxon>
        <taxon>Pentapetalae</taxon>
        <taxon>asterids</taxon>
        <taxon>campanulids</taxon>
        <taxon>Asterales</taxon>
        <taxon>Asteraceae</taxon>
        <taxon>Asteroideae</taxon>
        <taxon>Heliantheae alliance</taxon>
        <taxon>Madieae</taxon>
        <taxon>Madiinae</taxon>
        <taxon>Deinandra</taxon>
    </lineage>
</organism>
<sequence>MSNDHQDTRPPTAATTTTEFHRHPSPSTAGNPLLNFTNLLPHTPPPMTPTNLPSAETNSTPESRLAAALGRAFLNIPPSSFQDAAATTTNNHPLLRTLSDADSSANQATTITTTTATPPKVPRNNPLRRTLSDSITSDHERTQKTGTKHPLRRTLSDSSDCLQPQKTPRVSSSPQSSTGKQSPQSEIISKKVEDMVREIEQRCWEILREKEEEEHVEDEIPQPQEQEECVGVERLKDGDLRFELSCSCGKRFEMLIKHNGYCFYRLT</sequence>
<keyword evidence="3" id="KW-1185">Reference proteome</keyword>
<dbReference type="AlphaFoldDB" id="A0AAP0DS53"/>
<feature type="region of interest" description="Disordered" evidence="1">
    <location>
        <begin position="95"/>
        <end position="192"/>
    </location>
</feature>
<feature type="compositionally biased region" description="Low complexity" evidence="1">
    <location>
        <begin position="9"/>
        <end position="18"/>
    </location>
</feature>
<comment type="caution">
    <text evidence="2">The sequence shown here is derived from an EMBL/GenBank/DDBJ whole genome shotgun (WGS) entry which is preliminary data.</text>
</comment>
<feature type="compositionally biased region" description="Polar residues" evidence="1">
    <location>
        <begin position="25"/>
        <end position="36"/>
    </location>
</feature>
<gene>
    <name evidence="2" type="ORF">SSX86_004542</name>
</gene>
<dbReference type="Proteomes" id="UP001408789">
    <property type="component" value="Unassembled WGS sequence"/>
</dbReference>